<protein>
    <submittedName>
        <fullName evidence="2">Uncharacterized protein</fullName>
    </submittedName>
</protein>
<reference evidence="2 3" key="1">
    <citation type="submission" date="2020-12" db="EMBL/GenBank/DDBJ databases">
        <title>FDA dAtabase for Regulatory Grade micrObial Sequences (FDA-ARGOS): Supporting development and validation of Infectious Disease Dx tests.</title>
        <authorList>
            <person name="Sproer C."/>
            <person name="Gronow S."/>
            <person name="Severitt S."/>
            <person name="Schroder I."/>
            <person name="Tallon L."/>
            <person name="Sadzewicz L."/>
            <person name="Zhao X."/>
            <person name="Boylan J."/>
            <person name="Ott S."/>
            <person name="Bowen H."/>
            <person name="Vavikolanu K."/>
            <person name="Mehta A."/>
            <person name="Aluvathingal J."/>
            <person name="Nadendla S."/>
            <person name="Lowell S."/>
            <person name="Myers T."/>
            <person name="Yan Y."/>
            <person name="Sichtig H."/>
        </authorList>
    </citation>
    <scope>NUCLEOTIDE SEQUENCE [LARGE SCALE GENOMIC DNA]</scope>
    <source>
        <strain evidence="2 3">FDAARGOS_902</strain>
    </source>
</reference>
<feature type="compositionally biased region" description="Low complexity" evidence="1">
    <location>
        <begin position="1"/>
        <end position="15"/>
    </location>
</feature>
<evidence type="ECO:0000313" key="3">
    <source>
        <dbReference type="Proteomes" id="UP000594979"/>
    </source>
</evidence>
<dbReference type="Proteomes" id="UP000594979">
    <property type="component" value="Chromosome"/>
</dbReference>
<dbReference type="AlphaFoldDB" id="A0A7T2TGX7"/>
<evidence type="ECO:0000313" key="2">
    <source>
        <dbReference type="EMBL" id="QPS33576.1"/>
    </source>
</evidence>
<sequence length="175" mass="18930">MSASPDPLDPMTDTLDSARVPAPSSEGGVWRTVTLQEGRTADKVARLVDEHGPEVAIAYLAQADHGDPGTVRELQYGYAYDEPPAYGREQVYQSEGYALIVNREAHWAGLTQWERPDAQRPEAPPLPAELRAEPAGAVWPGRRGPDRAAVRDRNDGSWFAHPGASQPSPPGGLGR</sequence>
<proteinExistence type="predicted"/>
<organism evidence="2 3">
    <name type="scientific">Brevibacterium casei</name>
    <dbReference type="NCBI Taxonomy" id="33889"/>
    <lineage>
        <taxon>Bacteria</taxon>
        <taxon>Bacillati</taxon>
        <taxon>Actinomycetota</taxon>
        <taxon>Actinomycetes</taxon>
        <taxon>Micrococcales</taxon>
        <taxon>Brevibacteriaceae</taxon>
        <taxon>Brevibacterium</taxon>
    </lineage>
</organism>
<evidence type="ECO:0000256" key="1">
    <source>
        <dbReference type="SAM" id="MobiDB-lite"/>
    </source>
</evidence>
<feature type="region of interest" description="Disordered" evidence="1">
    <location>
        <begin position="113"/>
        <end position="175"/>
    </location>
</feature>
<dbReference type="EMBL" id="CP065682">
    <property type="protein sequence ID" value="QPS33576.1"/>
    <property type="molecule type" value="Genomic_DNA"/>
</dbReference>
<feature type="region of interest" description="Disordered" evidence="1">
    <location>
        <begin position="1"/>
        <end position="28"/>
    </location>
</feature>
<name>A0A7T2TGX7_9MICO</name>
<gene>
    <name evidence="2" type="ORF">I6G59_16895</name>
</gene>
<feature type="compositionally biased region" description="Basic and acidic residues" evidence="1">
    <location>
        <begin position="143"/>
        <end position="155"/>
    </location>
</feature>
<dbReference type="KEGG" id="bcau:I6G59_16895"/>
<accession>A0A7T2TGX7</accession>
<dbReference type="RefSeq" id="WP_197931979.1">
    <property type="nucleotide sequence ID" value="NZ_CP065682.1"/>
</dbReference>